<feature type="compositionally biased region" description="Basic and acidic residues" evidence="4">
    <location>
        <begin position="53"/>
        <end position="65"/>
    </location>
</feature>
<sequence length="624" mass="68149">MPPPRPQQTLNEALRRRLPDQRAPLDPTSGTLTAADLTYGWHSRASTSAGSSADHRRVPDPEGRLGPRTAADGSASSSSVTSIASEESETTDASGSLAHVSDSGSTEGHEQRSRSASEQNLPRSEDRENVAMQQEAGQARACRICFDSGNLSTKLISPCRCSGTMKYVHAGCLEEWRRLSPRSSSALRCDQCRAPYRFKKSRFVGFGTSPGLVLLVSMLLFGILAYGAGVICELAYSRFDSSVIEAKVEREQLDFDLIDTSHGVRFYVQGEGAGSVTSPRIMTYAQLLRHFRYGDPRQRTAKDAGGFLKFLYEFSADYDTEAAGLIAMAGAWTGVADPDYGKSDKELRKAQGKYNEQREVAAKQGWWSELKWVWLHGEDAPSTASTVSSTPPAPLSARETEPVASVPDRHAQAASSSSPIAARKWFPFLRRNAERPQLEDSVGDQRRATKLCPTKVQNDAASSRKGAQQGECITKELVKEKLMEDLSKQETWPIRVVTQMLLGLFVIGAGSVLQVMMSLPFTPFGNWGVGRHFARREARNRRGRNGGGGGAMDTVIIVLGVLLILFGILKAAYAVYKAVNSFSRRALGQVEDYLVDWTGEDEDAPRPHRIEQEGAPARAGPVLA</sequence>
<dbReference type="InterPro" id="IPR013083">
    <property type="entry name" value="Znf_RING/FYVE/PHD"/>
</dbReference>
<evidence type="ECO:0000256" key="4">
    <source>
        <dbReference type="SAM" id="MobiDB-lite"/>
    </source>
</evidence>
<dbReference type="OrthoDB" id="264354at2759"/>
<dbReference type="SMART" id="SM00744">
    <property type="entry name" value="RINGv"/>
    <property type="match status" value="1"/>
</dbReference>
<evidence type="ECO:0000256" key="3">
    <source>
        <dbReference type="ARBA" id="ARBA00022833"/>
    </source>
</evidence>
<feature type="region of interest" description="Disordered" evidence="4">
    <location>
        <begin position="381"/>
        <end position="405"/>
    </location>
</feature>
<proteinExistence type="predicted"/>
<dbReference type="PANTHER" id="PTHR46347:SF1">
    <property type="entry name" value="RING_FYVE_PHD ZINC FINGER SUPERFAMILY PROTEIN"/>
    <property type="match status" value="1"/>
</dbReference>
<dbReference type="Gene3D" id="3.30.40.10">
    <property type="entry name" value="Zinc/RING finger domain, C3HC4 (zinc finger)"/>
    <property type="match status" value="1"/>
</dbReference>
<protein>
    <recommendedName>
        <fullName evidence="6">RING-CH-type domain-containing protein</fullName>
    </recommendedName>
</protein>
<keyword evidence="2" id="KW-0863">Zinc-finger</keyword>
<dbReference type="InParanoid" id="A0A316W7G1"/>
<evidence type="ECO:0000313" key="7">
    <source>
        <dbReference type="EMBL" id="PWN45856.1"/>
    </source>
</evidence>
<keyword evidence="5" id="KW-1133">Transmembrane helix</keyword>
<dbReference type="Proteomes" id="UP000245783">
    <property type="component" value="Unassembled WGS sequence"/>
</dbReference>
<dbReference type="InterPro" id="IPR011016">
    <property type="entry name" value="Znf_RING-CH"/>
</dbReference>
<dbReference type="Pfam" id="PF12906">
    <property type="entry name" value="RINGv"/>
    <property type="match status" value="1"/>
</dbReference>
<evidence type="ECO:0000313" key="8">
    <source>
        <dbReference type="Proteomes" id="UP000245783"/>
    </source>
</evidence>
<dbReference type="AlphaFoldDB" id="A0A316W7G1"/>
<dbReference type="PANTHER" id="PTHR46347">
    <property type="entry name" value="RING/FYVE/PHD ZINC FINGER SUPERFAMILY PROTEIN"/>
    <property type="match status" value="1"/>
</dbReference>
<dbReference type="GO" id="GO:0008270">
    <property type="term" value="F:zinc ion binding"/>
    <property type="evidence" value="ECO:0007669"/>
    <property type="project" value="UniProtKB-KW"/>
</dbReference>
<evidence type="ECO:0000259" key="6">
    <source>
        <dbReference type="PROSITE" id="PS51292"/>
    </source>
</evidence>
<feature type="transmembrane region" description="Helical" evidence="5">
    <location>
        <begin position="212"/>
        <end position="236"/>
    </location>
</feature>
<keyword evidence="8" id="KW-1185">Reference proteome</keyword>
<organism evidence="7 8">
    <name type="scientific">Ceraceosorus guamensis</name>
    <dbReference type="NCBI Taxonomy" id="1522189"/>
    <lineage>
        <taxon>Eukaryota</taxon>
        <taxon>Fungi</taxon>
        <taxon>Dikarya</taxon>
        <taxon>Basidiomycota</taxon>
        <taxon>Ustilaginomycotina</taxon>
        <taxon>Exobasidiomycetes</taxon>
        <taxon>Ceraceosorales</taxon>
        <taxon>Ceraceosoraceae</taxon>
        <taxon>Ceraceosorus</taxon>
    </lineage>
</organism>
<feature type="domain" description="RING-CH-type" evidence="6">
    <location>
        <begin position="134"/>
        <end position="199"/>
    </location>
</feature>
<dbReference type="SUPFAM" id="SSF57850">
    <property type="entry name" value="RING/U-box"/>
    <property type="match status" value="1"/>
</dbReference>
<dbReference type="RefSeq" id="XP_025373016.1">
    <property type="nucleotide sequence ID" value="XM_025512802.1"/>
</dbReference>
<dbReference type="EMBL" id="KZ819353">
    <property type="protein sequence ID" value="PWN45856.1"/>
    <property type="molecule type" value="Genomic_DNA"/>
</dbReference>
<feature type="transmembrane region" description="Helical" evidence="5">
    <location>
        <begin position="555"/>
        <end position="576"/>
    </location>
</feature>
<dbReference type="GeneID" id="37034672"/>
<keyword evidence="5" id="KW-0472">Membrane</keyword>
<feature type="region of interest" description="Disordered" evidence="4">
    <location>
        <begin position="1"/>
        <end position="132"/>
    </location>
</feature>
<dbReference type="STRING" id="1522189.A0A316W7G1"/>
<feature type="transmembrane region" description="Helical" evidence="5">
    <location>
        <begin position="496"/>
        <end position="517"/>
    </location>
</feature>
<feature type="region of interest" description="Disordered" evidence="4">
    <location>
        <begin position="604"/>
        <end position="624"/>
    </location>
</feature>
<keyword evidence="5" id="KW-0812">Transmembrane</keyword>
<evidence type="ECO:0000256" key="2">
    <source>
        <dbReference type="ARBA" id="ARBA00022771"/>
    </source>
</evidence>
<accession>A0A316W7G1</accession>
<keyword evidence="1" id="KW-0479">Metal-binding</keyword>
<feature type="compositionally biased region" description="Low complexity" evidence="4">
    <location>
        <begin position="69"/>
        <end position="96"/>
    </location>
</feature>
<dbReference type="PROSITE" id="PS51292">
    <property type="entry name" value="ZF_RING_CH"/>
    <property type="match status" value="1"/>
</dbReference>
<name>A0A316W7G1_9BASI</name>
<evidence type="ECO:0000256" key="1">
    <source>
        <dbReference type="ARBA" id="ARBA00022723"/>
    </source>
</evidence>
<evidence type="ECO:0000256" key="5">
    <source>
        <dbReference type="SAM" id="Phobius"/>
    </source>
</evidence>
<dbReference type="CDD" id="cd16495">
    <property type="entry name" value="RING_CH-C4HC3_MARCH"/>
    <property type="match status" value="1"/>
</dbReference>
<feature type="compositionally biased region" description="Low complexity" evidence="4">
    <location>
        <begin position="381"/>
        <end position="390"/>
    </location>
</feature>
<reference evidence="7 8" key="1">
    <citation type="journal article" date="2018" name="Mol. Biol. Evol.">
        <title>Broad Genomic Sampling Reveals a Smut Pathogenic Ancestry of the Fungal Clade Ustilaginomycotina.</title>
        <authorList>
            <person name="Kijpornyongpan T."/>
            <person name="Mondo S.J."/>
            <person name="Barry K."/>
            <person name="Sandor L."/>
            <person name="Lee J."/>
            <person name="Lipzen A."/>
            <person name="Pangilinan J."/>
            <person name="LaButti K."/>
            <person name="Hainaut M."/>
            <person name="Henrissat B."/>
            <person name="Grigoriev I.V."/>
            <person name="Spatafora J.W."/>
            <person name="Aime M.C."/>
        </authorList>
    </citation>
    <scope>NUCLEOTIDE SEQUENCE [LARGE SCALE GENOMIC DNA]</scope>
    <source>
        <strain evidence="7 8">MCA 4658</strain>
    </source>
</reference>
<gene>
    <name evidence="7" type="ORF">IE81DRAFT_319695</name>
</gene>
<keyword evidence="3" id="KW-0862">Zinc</keyword>